<feature type="compositionally biased region" description="Polar residues" evidence="1">
    <location>
        <begin position="75"/>
        <end position="85"/>
    </location>
</feature>
<feature type="compositionally biased region" description="Gly residues" evidence="1">
    <location>
        <begin position="542"/>
        <end position="552"/>
    </location>
</feature>
<feature type="region of interest" description="Disordered" evidence="1">
    <location>
        <begin position="822"/>
        <end position="869"/>
    </location>
</feature>
<feature type="compositionally biased region" description="Polar residues" evidence="1">
    <location>
        <begin position="962"/>
        <end position="971"/>
    </location>
</feature>
<feature type="compositionally biased region" description="Polar residues" evidence="1">
    <location>
        <begin position="982"/>
        <end position="998"/>
    </location>
</feature>
<name>A0AAV6VY96_9ARAC</name>
<organism evidence="2 3">
    <name type="scientific">Oedothorax gibbosus</name>
    <dbReference type="NCBI Taxonomy" id="931172"/>
    <lineage>
        <taxon>Eukaryota</taxon>
        <taxon>Metazoa</taxon>
        <taxon>Ecdysozoa</taxon>
        <taxon>Arthropoda</taxon>
        <taxon>Chelicerata</taxon>
        <taxon>Arachnida</taxon>
        <taxon>Araneae</taxon>
        <taxon>Araneomorphae</taxon>
        <taxon>Entelegynae</taxon>
        <taxon>Araneoidea</taxon>
        <taxon>Linyphiidae</taxon>
        <taxon>Erigoninae</taxon>
        <taxon>Oedothorax</taxon>
    </lineage>
</organism>
<evidence type="ECO:0000313" key="3">
    <source>
        <dbReference type="Proteomes" id="UP000827092"/>
    </source>
</evidence>
<feature type="region of interest" description="Disordered" evidence="1">
    <location>
        <begin position="887"/>
        <end position="1010"/>
    </location>
</feature>
<feature type="compositionally biased region" description="Basic and acidic residues" evidence="1">
    <location>
        <begin position="950"/>
        <end position="961"/>
    </location>
</feature>
<feature type="compositionally biased region" description="Basic and acidic residues" evidence="1">
    <location>
        <begin position="514"/>
        <end position="528"/>
    </location>
</feature>
<feature type="region of interest" description="Disordered" evidence="1">
    <location>
        <begin position="1"/>
        <end position="267"/>
    </location>
</feature>
<evidence type="ECO:0000313" key="2">
    <source>
        <dbReference type="EMBL" id="KAG8201987.1"/>
    </source>
</evidence>
<feature type="compositionally biased region" description="Basic and acidic residues" evidence="1">
    <location>
        <begin position="158"/>
        <end position="172"/>
    </location>
</feature>
<dbReference type="AlphaFoldDB" id="A0AAV6VY96"/>
<feature type="region of interest" description="Disordered" evidence="1">
    <location>
        <begin position="711"/>
        <end position="779"/>
    </location>
</feature>
<feature type="compositionally biased region" description="Low complexity" evidence="1">
    <location>
        <begin position="89"/>
        <end position="103"/>
    </location>
</feature>
<proteinExistence type="predicted"/>
<keyword evidence="3" id="KW-1185">Reference proteome</keyword>
<feature type="compositionally biased region" description="Polar residues" evidence="1">
    <location>
        <begin position="217"/>
        <end position="234"/>
    </location>
</feature>
<reference evidence="2 3" key="1">
    <citation type="journal article" date="2022" name="Nat. Ecol. Evol.">
        <title>A masculinizing supergene underlies an exaggerated male reproductive morph in a spider.</title>
        <authorList>
            <person name="Hendrickx F."/>
            <person name="De Corte Z."/>
            <person name="Sonet G."/>
            <person name="Van Belleghem S.M."/>
            <person name="Kostlbacher S."/>
            <person name="Vangestel C."/>
        </authorList>
    </citation>
    <scope>NUCLEOTIDE SEQUENCE [LARGE SCALE GENOMIC DNA]</scope>
    <source>
        <strain evidence="2">W744_W776</strain>
    </source>
</reference>
<feature type="compositionally biased region" description="Low complexity" evidence="1">
    <location>
        <begin position="727"/>
        <end position="743"/>
    </location>
</feature>
<comment type="caution">
    <text evidence="2">The sequence shown here is derived from an EMBL/GenBank/DDBJ whole genome shotgun (WGS) entry which is preliminary data.</text>
</comment>
<feature type="compositionally biased region" description="Polar residues" evidence="1">
    <location>
        <begin position="111"/>
        <end position="121"/>
    </location>
</feature>
<accession>A0AAV6VY96</accession>
<feature type="region of interest" description="Disordered" evidence="1">
    <location>
        <begin position="633"/>
        <end position="683"/>
    </location>
</feature>
<sequence length="1010" mass="113164">MSGERSKIPKLMEKGSNPRREREMDRGSSRIPRLMQQGSNPRTQRVQELRRRFEAPSNRPAESQRGESSQRSQQARPNNQPSASRSRYRQQGPGPSSQPPASRSRYRQQDPGPSSQPSASRSRYRQQDPGPSSQPSASRSRYRQQGPGPSSQVQAMRQKFDAPSKKPADSQKPRSQTPGLSGKRGQGSSGPVQAMRQRYEALPGGSDSPSRRSRPSQENQDFVWNQPQFQNPQRENNESPPMRAFYDNSIDLGSPSAYNFDEEHPQEEMSFELGAIDEENEIGIEPAPSLRFPPSHSFSPSAFEHYDPSYLEELRHDLERPLVIPDEEFKLSVKIPKKMTEPPPNLEVMKGVVRRSRRRSDRSNSGQEQHSTPSRDEPQNPSFRGSERGQGSAAGRQDLGASGNVQEYSKNFEALSDKSGGSRKEGSRQDSGRKGQGSDEKEVRFEDSLNIRPGPSHPSEHSYYDSLEDRDRPPSFRKEASRQDSGRRGQESGEKEVTFEDSLNIRPGPSQPSEHSHPDSLEERDRSLSFRGIRSSTPQPGPSGGATGGATGGIPDQPMSSQDYEMFYHNNMEKVKHYDSLNYEIGGILSQYIPGINPEDRVSPAELSSVLKDFLEDLHDDLRNVMHELDNLKEQIGGQYPQEDSSIGSSRRSRRRLSGYQASSSPSYDSYHGGPPRPQTRRRRMRANDYDLQSTASPEFPPVRRNLRANVPQHSSTHTQDPQSTHSSLGLSSRLPSSGPPSRRSTRSPSHRGPVETDELMSTNELAPGNEIFDRPGEGHYHSDIEDFIATRKLEPRANTSNARMEDLQAQLREFNLQNLQSSTELSSTTDGSHDFQSGHSESSMADDHSAIGAPLGDNLPRTPSPAMLNRVWNPREMDLQLQRFNAEPQQDSSIGSPDSYQEQPTDSSASVAQDVGNENRVRSPGMFGRMWNPQDMNEQLQRYNASHPQESRESAGRSDRSNSGQEQHSTPSRDEPPNPSFRGSDQYRNSPQQQEYDSGSEEEWDAGCY</sequence>
<evidence type="ECO:0000256" key="1">
    <source>
        <dbReference type="SAM" id="MobiDB-lite"/>
    </source>
</evidence>
<feature type="compositionally biased region" description="Polar residues" evidence="1">
    <location>
        <begin position="822"/>
        <end position="844"/>
    </location>
</feature>
<feature type="compositionally biased region" description="Basic and acidic residues" evidence="1">
    <location>
        <begin position="420"/>
        <end position="449"/>
    </location>
</feature>
<feature type="compositionally biased region" description="Polar residues" evidence="1">
    <location>
        <begin position="935"/>
        <end position="949"/>
    </location>
</feature>
<feature type="compositionally biased region" description="Basic and acidic residues" evidence="1">
    <location>
        <begin position="458"/>
        <end position="498"/>
    </location>
</feature>
<feature type="region of interest" description="Disordered" evidence="1">
    <location>
        <begin position="330"/>
        <end position="561"/>
    </location>
</feature>
<feature type="compositionally biased region" description="Polar residues" evidence="1">
    <location>
        <begin position="129"/>
        <end position="139"/>
    </location>
</feature>
<feature type="compositionally biased region" description="Basic and acidic residues" evidence="1">
    <location>
        <begin position="1"/>
        <end position="28"/>
    </location>
</feature>
<dbReference type="Proteomes" id="UP000827092">
    <property type="component" value="Unassembled WGS sequence"/>
</dbReference>
<feature type="compositionally biased region" description="Acidic residues" evidence="1">
    <location>
        <begin position="999"/>
        <end position="1010"/>
    </location>
</feature>
<dbReference type="EMBL" id="JAFNEN010000002">
    <property type="protein sequence ID" value="KAG8201987.1"/>
    <property type="molecule type" value="Genomic_DNA"/>
</dbReference>
<feature type="compositionally biased region" description="Polar residues" evidence="1">
    <location>
        <begin position="712"/>
        <end position="726"/>
    </location>
</feature>
<protein>
    <submittedName>
        <fullName evidence="2">Uncharacterized protein</fullName>
    </submittedName>
</protein>
<feature type="compositionally biased region" description="Basic and acidic residues" evidence="1">
    <location>
        <begin position="45"/>
        <end position="54"/>
    </location>
</feature>
<feature type="compositionally biased region" description="Polar residues" evidence="1">
    <location>
        <begin position="888"/>
        <end position="912"/>
    </location>
</feature>
<gene>
    <name evidence="2" type="ORF">JTE90_027459</name>
</gene>